<accession>A0AC35U2A6</accession>
<sequence>MGMSPEMIGVIPSFVPITLRDRIRVAPQYKLLACSMHKHMSSMISPAMCYLKDEKHYLERYGSKIAGNPDACGNEDWFHDIKNAVGKEAVQDKNWKFVSFSRHPIERFISGYSNICIDNRKVEGLQTCYDCVDDLECFVDNLYRDIMGYANGQRIQNYEVAAHFYPQNYLCNYNLYYKRYNIIKYTSDRSQLPRILSEFNDVLKSASVPSSSRQFLISQFNHTSTRHTTVNSSSRKSIESELYNSPHLLKKLYQMFYYDFVLFDYDIPEDYQWDGPTVVEQTIGEVAKNLFIVARKKIRHHKFSQYFNFMENNISP</sequence>
<reference evidence="2" key="1">
    <citation type="submission" date="2016-11" db="UniProtKB">
        <authorList>
            <consortium name="WormBaseParasite"/>
        </authorList>
    </citation>
    <scope>IDENTIFICATION</scope>
    <source>
        <strain evidence="2">KR3021</strain>
    </source>
</reference>
<proteinExistence type="predicted"/>
<protein>
    <submittedName>
        <fullName evidence="2">Sulfotransfer_1 domain-containing protein</fullName>
    </submittedName>
</protein>
<dbReference type="Proteomes" id="UP000095286">
    <property type="component" value="Unplaced"/>
</dbReference>
<organism evidence="1 2">
    <name type="scientific">Rhabditophanes sp. KR3021</name>
    <dbReference type="NCBI Taxonomy" id="114890"/>
    <lineage>
        <taxon>Eukaryota</taxon>
        <taxon>Metazoa</taxon>
        <taxon>Ecdysozoa</taxon>
        <taxon>Nematoda</taxon>
        <taxon>Chromadorea</taxon>
        <taxon>Rhabditida</taxon>
        <taxon>Tylenchina</taxon>
        <taxon>Panagrolaimomorpha</taxon>
        <taxon>Strongyloidoidea</taxon>
        <taxon>Alloionematidae</taxon>
        <taxon>Rhabditophanes</taxon>
    </lineage>
</organism>
<evidence type="ECO:0000313" key="1">
    <source>
        <dbReference type="Proteomes" id="UP000095286"/>
    </source>
</evidence>
<name>A0AC35U2A6_9BILA</name>
<evidence type="ECO:0000313" key="2">
    <source>
        <dbReference type="WBParaSite" id="RSKR_0000645900.1"/>
    </source>
</evidence>
<dbReference type="WBParaSite" id="RSKR_0000645900.1">
    <property type="protein sequence ID" value="RSKR_0000645900.1"/>
    <property type="gene ID" value="RSKR_0000645900"/>
</dbReference>